<keyword evidence="1" id="KW-0472">Membrane</keyword>
<evidence type="ECO:0000313" key="4">
    <source>
        <dbReference type="EMBL" id="KXZ69130.1"/>
    </source>
</evidence>
<dbReference type="SUPFAM" id="SSF54001">
    <property type="entry name" value="Cysteine proteinases"/>
    <property type="match status" value="1"/>
</dbReference>
<accession>A0A150HRP1</accession>
<comment type="caution">
    <text evidence="4">The sequence shown here is derived from an EMBL/GenBank/DDBJ whole genome shotgun (WGS) entry which is preliminary data.</text>
</comment>
<evidence type="ECO:0000259" key="3">
    <source>
        <dbReference type="Pfam" id="PF01841"/>
    </source>
</evidence>
<dbReference type="RefSeq" id="WP_061525315.1">
    <property type="nucleotide sequence ID" value="NZ_JRHX01000081.1"/>
</dbReference>
<keyword evidence="1" id="KW-0812">Transmembrane</keyword>
<feature type="transmembrane region" description="Helical" evidence="1">
    <location>
        <begin position="952"/>
        <end position="980"/>
    </location>
</feature>
<evidence type="ECO:0000256" key="1">
    <source>
        <dbReference type="SAM" id="Phobius"/>
    </source>
</evidence>
<gene>
    <name evidence="4" type="ORF">AVENLUH13518_02666</name>
</gene>
<dbReference type="Pfam" id="PF01841">
    <property type="entry name" value="Transglut_core"/>
    <property type="match status" value="1"/>
</dbReference>
<protein>
    <submittedName>
        <fullName evidence="4">Transglutaminase-like superfamily protein</fullName>
    </submittedName>
</protein>
<dbReference type="InterPro" id="IPR002931">
    <property type="entry name" value="Transglutaminase-like"/>
</dbReference>
<feature type="domain" description="Transglutaminase-like" evidence="3">
    <location>
        <begin position="316"/>
        <end position="458"/>
    </location>
</feature>
<feature type="transmembrane region" description="Helical" evidence="1">
    <location>
        <begin position="1019"/>
        <end position="1036"/>
    </location>
</feature>
<evidence type="ECO:0000256" key="2">
    <source>
        <dbReference type="SAM" id="SignalP"/>
    </source>
</evidence>
<dbReference type="EMBL" id="JRHX01000081">
    <property type="protein sequence ID" value="KXZ69130.1"/>
    <property type="molecule type" value="Genomic_DNA"/>
</dbReference>
<dbReference type="AlphaFoldDB" id="A0A150HRP1"/>
<proteinExistence type="predicted"/>
<feature type="transmembrane region" description="Helical" evidence="1">
    <location>
        <begin position="986"/>
        <end position="1007"/>
    </location>
</feature>
<evidence type="ECO:0000313" key="5">
    <source>
        <dbReference type="Proteomes" id="UP000075544"/>
    </source>
</evidence>
<dbReference type="PANTHER" id="PTHR33490">
    <property type="entry name" value="BLR5614 PROTEIN-RELATED"/>
    <property type="match status" value="1"/>
</dbReference>
<feature type="signal peptide" evidence="2">
    <location>
        <begin position="1"/>
        <end position="29"/>
    </location>
</feature>
<keyword evidence="1" id="KW-1133">Transmembrane helix</keyword>
<dbReference type="PATRIC" id="fig|52133.19.peg.2701"/>
<reference evidence="4 5" key="1">
    <citation type="journal article" date="2016" name="Sci. Rep.">
        <title>Genomic and phenotypic characterization of the species Acinetobacter venetianus.</title>
        <authorList>
            <person name="Fondi M."/>
            <person name="Maida I."/>
            <person name="Perrin E."/>
            <person name="Orlandini V."/>
            <person name="La Torre L."/>
            <person name="Bosi E."/>
            <person name="Negroni A."/>
            <person name="Zanaroli G."/>
            <person name="Fava F."/>
            <person name="Decorosi F."/>
            <person name="Giovannetti L."/>
            <person name="Viti C."/>
            <person name="Vaneechoutte M."/>
            <person name="Dijkshoorn L."/>
            <person name="Fani R."/>
        </authorList>
    </citation>
    <scope>NUCLEOTIDE SEQUENCE [LARGE SCALE GENOMIC DNA]</scope>
    <source>
        <strain evidence="4 5">LUH13518</strain>
    </source>
</reference>
<dbReference type="Proteomes" id="UP000075544">
    <property type="component" value="Unassembled WGS sequence"/>
</dbReference>
<name>A0A150HRP1_9GAMM</name>
<sequence>MKFSKTLKRCIAGTIVLCHAGVLSVPAMAAIEQEAFGRVKPGTEGSVSQSDLEQMQELVKKMQMRLTDLRPTAKTSASQLQKLNQQQESLRAATAKQILELRSNIAQETAKAVADIRQEAQQFKAKKVASSIIARQEQTSKLIEQRQAVMDGLFDQLAAAKDSSSRNAALDKISSQMTAWEPKKLQRDFKELPWGRPDSKVPAPVTAQDFNKLAPALEHYQVKNDKITINPKYKPLADASTLSPNQLWQQATPTVFTSTSVGQWQKIAFNGMTLSDQNKWPVLASLPVATQAEDLTANEDVQISQEIKDLAAQLNHNPAKIYKWVYDNIEFVPTYGSIQGSAYTLETKRGNATDTSSLLIALLRASGIPARYVSGTIDVPAEVAKDWVGGVNNLSAAGNLIGQGGVPSVIMTSGGKETHLRMEHMWVEAKLDFIPSRGAVQTSGQNNPNIEDSWVPLDASYKRYERTKGIDLAKAVPFDAEDFLNKAQQGATVDEANGSVQNLNAANIETATKAYQDKVEAYLKQQHPTATVGDVLGTSKIKTYKSKMLSPVLPYQVVAVVRDYHTLPDTMRHYFHLNVYDAADPYASQMGSYAVQFKIPSTQLRGKPLALSFRPTSEADAQAIANALPKPDDSGNIDPSKLPKSLSSSIRLTGEITLDGQVLKTLPSYALGSEVDAQMGFQSPTGFRLANKEFVAGEYHAIGYNMQGISQAQMERLKAKLEAAKTKIESKDGAQIKTLNGHDVTGVMLQAVVQGYFSLNESQDKIQGKQSGVISNSMMSFGTFATGIQSVYSWGVLRSGKLSGMFMDIDHISSAQVDINNDNQNWLAFSREQGVRQSYNENLVPEQFFNNPSSIQKNVDGISAVKALQLASTQGQKIFQIDRTNINIILPQLNHDSSVISDIRNAVAAGKVVTTSEKSINFNGWKGSGYIITDPNTGGGAYMISGGLNGGVVTIIGFTYLFLGLILLTIALSGIFLAAITGGATLLATVAAIAASIVVIMKGLSILNPDFANNTCSKYGPNLMLGSISTILAAIFPNSVAVTLSTAFMGVPMSITGFLSERICGV</sequence>
<organism evidence="4 5">
    <name type="scientific">Acinetobacter venetianus</name>
    <dbReference type="NCBI Taxonomy" id="52133"/>
    <lineage>
        <taxon>Bacteria</taxon>
        <taxon>Pseudomonadati</taxon>
        <taxon>Pseudomonadota</taxon>
        <taxon>Gammaproteobacteria</taxon>
        <taxon>Moraxellales</taxon>
        <taxon>Moraxellaceae</taxon>
        <taxon>Acinetobacter</taxon>
    </lineage>
</organism>
<keyword evidence="2" id="KW-0732">Signal</keyword>
<dbReference type="InterPro" id="IPR038765">
    <property type="entry name" value="Papain-like_cys_pep_sf"/>
</dbReference>
<dbReference type="Gene3D" id="3.10.620.30">
    <property type="match status" value="1"/>
</dbReference>
<feature type="chain" id="PRO_5007562898" evidence="2">
    <location>
        <begin position="30"/>
        <end position="1066"/>
    </location>
</feature>